<comment type="similarity">
    <text evidence="2">Belongs to the archaeal-type GPI family.</text>
</comment>
<evidence type="ECO:0000256" key="1">
    <source>
        <dbReference type="ARBA" id="ARBA00004926"/>
    </source>
</evidence>
<dbReference type="InterPro" id="IPR010551">
    <property type="entry name" value="G6P_isomerase_prok"/>
</dbReference>
<dbReference type="GO" id="GO:0005737">
    <property type="term" value="C:cytoplasm"/>
    <property type="evidence" value="ECO:0007669"/>
    <property type="project" value="InterPro"/>
</dbReference>
<organism evidence="8 9">
    <name type="scientific">Candidatus Sungbacteria bacterium RIFCSPHIGHO2_02_FULL_49_12</name>
    <dbReference type="NCBI Taxonomy" id="1802271"/>
    <lineage>
        <taxon>Bacteria</taxon>
        <taxon>Candidatus Sungiibacteriota</taxon>
    </lineage>
</organism>
<dbReference type="Pfam" id="PF06560">
    <property type="entry name" value="GPI"/>
    <property type="match status" value="1"/>
</dbReference>
<dbReference type="InterPro" id="IPR014710">
    <property type="entry name" value="RmlC-like_jellyroll"/>
</dbReference>
<gene>
    <name evidence="8" type="ORF">A3C11_01105</name>
</gene>
<dbReference type="EC" id="5.3.1.9" evidence="3"/>
<accession>A0A1G2KT11</accession>
<evidence type="ECO:0000259" key="7">
    <source>
        <dbReference type="Pfam" id="PF06560"/>
    </source>
</evidence>
<sequence>MDLKKLSGLPIEINESMELVFPHTVMVMEVTERTAEEMLPFLQSEKATTAKNPIYRVYHEIACLADADKIRQSGLRYDLTAIQAGTFEIQPGENEFLKTAGHYHPSIRGVDYPEIYEVLAGKGRWIIQRYKTDPASIEEAYLIEAGPGEKICIPPRFGHVTINTEPEHLIIGNVIGESVGHDYDPFQKLKGACYRLLATRQYNMIEIERNSHYQQIPDLVKLKPKKDWFKGYGDPLYSLVAHSPDMLAFLAKPETYNPEFFSIQHLYQEIKSR</sequence>
<evidence type="ECO:0000313" key="8">
    <source>
        <dbReference type="EMBL" id="OHA01509.1"/>
    </source>
</evidence>
<keyword evidence="4" id="KW-0312">Gluconeogenesis</keyword>
<dbReference type="STRING" id="1802271.A3C11_01105"/>
<evidence type="ECO:0000256" key="2">
    <source>
        <dbReference type="ARBA" id="ARBA00006542"/>
    </source>
</evidence>
<dbReference type="GO" id="GO:0004347">
    <property type="term" value="F:glucose-6-phosphate isomerase activity"/>
    <property type="evidence" value="ECO:0007669"/>
    <property type="project" value="UniProtKB-EC"/>
</dbReference>
<comment type="pathway">
    <text evidence="1">Carbohydrate degradation; glycolysis; D-glyceraldehyde 3-phosphate and glycerone phosphate from D-glucose: step 2/4.</text>
</comment>
<comment type="caution">
    <text evidence="8">The sequence shown here is derived from an EMBL/GenBank/DDBJ whole genome shotgun (WGS) entry which is preliminary data.</text>
</comment>
<dbReference type="SUPFAM" id="SSF51182">
    <property type="entry name" value="RmlC-like cupins"/>
    <property type="match status" value="1"/>
</dbReference>
<name>A0A1G2KT11_9BACT</name>
<dbReference type="UniPathway" id="UPA00109">
    <property type="reaction ID" value="UER00181"/>
</dbReference>
<evidence type="ECO:0000256" key="6">
    <source>
        <dbReference type="ARBA" id="ARBA00029321"/>
    </source>
</evidence>
<dbReference type="GO" id="GO:0006094">
    <property type="term" value="P:gluconeogenesis"/>
    <property type="evidence" value="ECO:0007669"/>
    <property type="project" value="UniProtKB-KW"/>
</dbReference>
<dbReference type="CDD" id="cd02218">
    <property type="entry name" value="cupin_PGI"/>
    <property type="match status" value="1"/>
</dbReference>
<dbReference type="Proteomes" id="UP000177362">
    <property type="component" value="Unassembled WGS sequence"/>
</dbReference>
<feature type="domain" description="Glucose-6-phosphate isomerase prokaryote" evidence="7">
    <location>
        <begin position="42"/>
        <end position="203"/>
    </location>
</feature>
<dbReference type="GO" id="GO:0006096">
    <property type="term" value="P:glycolytic process"/>
    <property type="evidence" value="ECO:0007669"/>
    <property type="project" value="UniProtKB-UniPathway"/>
</dbReference>
<proteinExistence type="inferred from homology"/>
<reference evidence="8 9" key="1">
    <citation type="journal article" date="2016" name="Nat. Commun.">
        <title>Thousands of microbial genomes shed light on interconnected biogeochemical processes in an aquifer system.</title>
        <authorList>
            <person name="Anantharaman K."/>
            <person name="Brown C.T."/>
            <person name="Hug L.A."/>
            <person name="Sharon I."/>
            <person name="Castelle C.J."/>
            <person name="Probst A.J."/>
            <person name="Thomas B.C."/>
            <person name="Singh A."/>
            <person name="Wilkins M.J."/>
            <person name="Karaoz U."/>
            <person name="Brodie E.L."/>
            <person name="Williams K.H."/>
            <person name="Hubbard S.S."/>
            <person name="Banfield J.F."/>
        </authorList>
    </citation>
    <scope>NUCLEOTIDE SEQUENCE [LARGE SCALE GENOMIC DNA]</scope>
</reference>
<evidence type="ECO:0000256" key="3">
    <source>
        <dbReference type="ARBA" id="ARBA00011952"/>
    </source>
</evidence>
<evidence type="ECO:0000256" key="4">
    <source>
        <dbReference type="ARBA" id="ARBA00022432"/>
    </source>
</evidence>
<protein>
    <recommendedName>
        <fullName evidence="3">glucose-6-phosphate isomerase</fullName>
        <ecNumber evidence="3">5.3.1.9</ecNumber>
    </recommendedName>
</protein>
<dbReference type="EMBL" id="MHQJ01000015">
    <property type="protein sequence ID" value="OHA01509.1"/>
    <property type="molecule type" value="Genomic_DNA"/>
</dbReference>
<dbReference type="InterPro" id="IPR011051">
    <property type="entry name" value="RmlC_Cupin_sf"/>
</dbReference>
<evidence type="ECO:0000256" key="5">
    <source>
        <dbReference type="ARBA" id="ARBA00023152"/>
    </source>
</evidence>
<evidence type="ECO:0000313" key="9">
    <source>
        <dbReference type="Proteomes" id="UP000177362"/>
    </source>
</evidence>
<keyword evidence="5" id="KW-0324">Glycolysis</keyword>
<dbReference type="AlphaFoldDB" id="A0A1G2KT11"/>
<dbReference type="Gene3D" id="2.60.120.10">
    <property type="entry name" value="Jelly Rolls"/>
    <property type="match status" value="1"/>
</dbReference>
<comment type="catalytic activity">
    <reaction evidence="6">
        <text>alpha-D-glucose 6-phosphate = beta-D-fructose 6-phosphate</text>
        <dbReference type="Rhea" id="RHEA:11816"/>
        <dbReference type="ChEBI" id="CHEBI:57634"/>
        <dbReference type="ChEBI" id="CHEBI:58225"/>
        <dbReference type="EC" id="5.3.1.9"/>
    </reaction>
</comment>